<organism evidence="2 3">
    <name type="scientific">Nocardia otitidiscaviarum</name>
    <dbReference type="NCBI Taxonomy" id="1823"/>
    <lineage>
        <taxon>Bacteria</taxon>
        <taxon>Bacillati</taxon>
        <taxon>Actinomycetota</taxon>
        <taxon>Actinomycetes</taxon>
        <taxon>Mycobacteriales</taxon>
        <taxon>Nocardiaceae</taxon>
        <taxon>Nocardia</taxon>
    </lineage>
</organism>
<gene>
    <name evidence="2" type="ORF">NCTC1934_05671</name>
</gene>
<evidence type="ECO:0000313" key="2">
    <source>
        <dbReference type="EMBL" id="SUD48340.1"/>
    </source>
</evidence>
<sequence>MRSAFRGSGRVSATRDVAATSVSETDTTRRVRVSSARGGQVVFARLGRPGYRATLDGRPVPISTVVQSFVAVRIPAGTESAELVLTWRPPGWKIGLATGAAGVLGLAVSQWWYLRTRRSDGAEESPPAPDGERAAAAR</sequence>
<feature type="region of interest" description="Disordered" evidence="1">
    <location>
        <begin position="119"/>
        <end position="138"/>
    </location>
</feature>
<evidence type="ECO:0000256" key="1">
    <source>
        <dbReference type="SAM" id="MobiDB-lite"/>
    </source>
</evidence>
<keyword evidence="3" id="KW-1185">Reference proteome</keyword>
<protein>
    <submittedName>
        <fullName evidence="2">Predicted membrane protein</fullName>
    </submittedName>
</protein>
<proteinExistence type="predicted"/>
<dbReference type="RefSeq" id="WP_039812851.1">
    <property type="nucleotide sequence ID" value="NZ_UGRY01000004.1"/>
</dbReference>
<evidence type="ECO:0000313" key="3">
    <source>
        <dbReference type="Proteomes" id="UP000255467"/>
    </source>
</evidence>
<reference evidence="2 3" key="1">
    <citation type="submission" date="2018-06" db="EMBL/GenBank/DDBJ databases">
        <authorList>
            <consortium name="Pathogen Informatics"/>
            <person name="Doyle S."/>
        </authorList>
    </citation>
    <scope>NUCLEOTIDE SEQUENCE [LARGE SCALE GENOMIC DNA]</scope>
    <source>
        <strain evidence="2 3">NCTC1934</strain>
    </source>
</reference>
<accession>A0A379JIR8</accession>
<name>A0A379JIR8_9NOCA</name>
<dbReference type="STRING" id="1406858.GCA_000710895_03510"/>
<dbReference type="AlphaFoldDB" id="A0A379JIR8"/>
<dbReference type="Proteomes" id="UP000255467">
    <property type="component" value="Unassembled WGS sequence"/>
</dbReference>
<dbReference type="EMBL" id="UGRY01000004">
    <property type="protein sequence ID" value="SUD48340.1"/>
    <property type="molecule type" value="Genomic_DNA"/>
</dbReference>